<dbReference type="Gene3D" id="1.10.150.240">
    <property type="entry name" value="Putative phosphatase, domain 2"/>
    <property type="match status" value="1"/>
</dbReference>
<dbReference type="InterPro" id="IPR041492">
    <property type="entry name" value="HAD_2"/>
</dbReference>
<dbReference type="SFLD" id="SFLDS00003">
    <property type="entry name" value="Haloacid_Dehalogenase"/>
    <property type="match status" value="1"/>
</dbReference>
<gene>
    <name evidence="1" type="ORF">HMPREF1092_00139</name>
</gene>
<evidence type="ECO:0000313" key="2">
    <source>
        <dbReference type="Proteomes" id="UP000013097"/>
    </source>
</evidence>
<dbReference type="PANTHER" id="PTHR18901">
    <property type="entry name" value="2-DEOXYGLUCOSE-6-PHOSPHATE PHOSPHATASE 2"/>
    <property type="match status" value="1"/>
</dbReference>
<dbReference type="InterPro" id="IPR006439">
    <property type="entry name" value="HAD-SF_hydro_IA"/>
</dbReference>
<keyword evidence="1" id="KW-0378">Hydrolase</keyword>
<dbReference type="GO" id="GO:0016791">
    <property type="term" value="F:phosphatase activity"/>
    <property type="evidence" value="ECO:0007669"/>
    <property type="project" value="TreeGrafter"/>
</dbReference>
<dbReference type="InterPro" id="IPR023214">
    <property type="entry name" value="HAD_sf"/>
</dbReference>
<sequence>MILNNIKAAIFDLDGTLIDSLGIWHKIDIEYLKSKNLSVPEDLHKDIGHLSFYQTAEYFKKRFNIQDSVETIMNTWNDMAFKFYSTSTPLKNGAKEFLEYLKYKGIKIGLATSNSNHLLEAALKQNEIYNLFDSITTTSEVDNGKDKPDVYLLSAKKLNVSPKNCIVFEDLLIAIKSAKSIGMKTIAIEDIESIDDKNELISISDKYILDYIELLKELSIKRLM</sequence>
<reference evidence="1 2" key="1">
    <citation type="submission" date="2013-01" db="EMBL/GenBank/DDBJ databases">
        <title>The Genome Sequence of Clostridium colicanis 209318.</title>
        <authorList>
            <consortium name="The Broad Institute Genome Sequencing Platform"/>
            <person name="Earl A."/>
            <person name="Ward D."/>
            <person name="Feldgarden M."/>
            <person name="Gevers D."/>
            <person name="Courvalin P."/>
            <person name="Lambert T."/>
            <person name="Walker B."/>
            <person name="Young S.K."/>
            <person name="Zeng Q."/>
            <person name="Gargeya S."/>
            <person name="Fitzgerald M."/>
            <person name="Haas B."/>
            <person name="Abouelleil A."/>
            <person name="Alvarado L."/>
            <person name="Arachchi H.M."/>
            <person name="Berlin A.M."/>
            <person name="Chapman S.B."/>
            <person name="Dewar J."/>
            <person name="Goldberg J."/>
            <person name="Griggs A."/>
            <person name="Gujja S."/>
            <person name="Hansen M."/>
            <person name="Howarth C."/>
            <person name="Imamovic A."/>
            <person name="Larimer J."/>
            <person name="McCowan C."/>
            <person name="Murphy C."/>
            <person name="Neiman D."/>
            <person name="Pearson M."/>
            <person name="Priest M."/>
            <person name="Roberts A."/>
            <person name="Saif S."/>
            <person name="Shea T."/>
            <person name="Sisk P."/>
            <person name="Sykes S."/>
            <person name="Wortman J."/>
            <person name="Nusbaum C."/>
            <person name="Birren B."/>
        </authorList>
    </citation>
    <scope>NUCLEOTIDE SEQUENCE [LARGE SCALE GENOMIC DNA]</scope>
    <source>
        <strain evidence="1 2">209318</strain>
    </source>
</reference>
<dbReference type="Gene3D" id="3.40.50.1000">
    <property type="entry name" value="HAD superfamily/HAD-like"/>
    <property type="match status" value="1"/>
</dbReference>
<dbReference type="InterPro" id="IPR023198">
    <property type="entry name" value="PGP-like_dom2"/>
</dbReference>
<comment type="caution">
    <text evidence="1">The sequence shown here is derived from an EMBL/GenBank/DDBJ whole genome shotgun (WGS) entry which is preliminary data.</text>
</comment>
<dbReference type="PRINTS" id="PR00413">
    <property type="entry name" value="HADHALOGNASE"/>
</dbReference>
<organism evidence="1 2">
    <name type="scientific">Clostridium thermobutyricum</name>
    <dbReference type="NCBI Taxonomy" id="29372"/>
    <lineage>
        <taxon>Bacteria</taxon>
        <taxon>Bacillati</taxon>
        <taxon>Bacillota</taxon>
        <taxon>Clostridia</taxon>
        <taxon>Eubacteriales</taxon>
        <taxon>Clostridiaceae</taxon>
        <taxon>Clostridium</taxon>
    </lineage>
</organism>
<dbReference type="PATRIC" id="fig|999411.4.peg.124"/>
<dbReference type="SUPFAM" id="SSF56784">
    <property type="entry name" value="HAD-like"/>
    <property type="match status" value="1"/>
</dbReference>
<dbReference type="PANTHER" id="PTHR18901:SF38">
    <property type="entry name" value="PSEUDOURIDINE-5'-PHOSPHATASE"/>
    <property type="match status" value="1"/>
</dbReference>
<dbReference type="CDD" id="cd07505">
    <property type="entry name" value="HAD_BPGM-like"/>
    <property type="match status" value="1"/>
</dbReference>
<dbReference type="InterPro" id="IPR036412">
    <property type="entry name" value="HAD-like_sf"/>
</dbReference>
<dbReference type="Proteomes" id="UP000013097">
    <property type="component" value="Unassembled WGS sequence"/>
</dbReference>
<dbReference type="Pfam" id="PF13419">
    <property type="entry name" value="HAD_2"/>
    <property type="match status" value="1"/>
</dbReference>
<dbReference type="EMBL" id="AGYT01000006">
    <property type="protein sequence ID" value="ENZ03606.1"/>
    <property type="molecule type" value="Genomic_DNA"/>
</dbReference>
<evidence type="ECO:0000313" key="1">
    <source>
        <dbReference type="EMBL" id="ENZ03606.1"/>
    </source>
</evidence>
<proteinExistence type="predicted"/>
<dbReference type="HOGENOM" id="CLU_045011_13_1_9"/>
<dbReference type="NCBIfam" id="TIGR01509">
    <property type="entry name" value="HAD-SF-IA-v3"/>
    <property type="match status" value="1"/>
</dbReference>
<name>N9WKI7_9CLOT</name>
<dbReference type="AlphaFoldDB" id="N9WKI7"/>
<keyword evidence="2" id="KW-1185">Reference proteome</keyword>
<protein>
    <submittedName>
        <fullName evidence="1">HAD hydrolase, family IA</fullName>
    </submittedName>
</protein>
<dbReference type="eggNOG" id="COG0637">
    <property type="taxonomic scope" value="Bacteria"/>
</dbReference>
<accession>N9WKI7</accession>
<dbReference type="SFLD" id="SFLDG01129">
    <property type="entry name" value="C1.5:_HAD__Beta-PGM__Phosphata"/>
    <property type="match status" value="1"/>
</dbReference>